<evidence type="ECO:0000256" key="3">
    <source>
        <dbReference type="ARBA" id="ARBA00022989"/>
    </source>
</evidence>
<feature type="transmembrane region" description="Helical" evidence="5">
    <location>
        <begin position="173"/>
        <end position="198"/>
    </location>
</feature>
<dbReference type="Proteomes" id="UP000038045">
    <property type="component" value="Unplaced"/>
</dbReference>
<dbReference type="WBParaSite" id="PTRK_0001214300.1">
    <property type="protein sequence ID" value="PTRK_0001214300.1"/>
    <property type="gene ID" value="PTRK_0001214300"/>
</dbReference>
<dbReference type="PROSITE" id="PS50262">
    <property type="entry name" value="G_PROTEIN_RECEP_F1_2"/>
    <property type="match status" value="1"/>
</dbReference>
<dbReference type="Pfam" id="PF10320">
    <property type="entry name" value="7TM_GPCR_Srsx"/>
    <property type="match status" value="1"/>
</dbReference>
<feature type="transmembrane region" description="Helical" evidence="5">
    <location>
        <begin position="261"/>
        <end position="279"/>
    </location>
</feature>
<evidence type="ECO:0000256" key="5">
    <source>
        <dbReference type="SAM" id="Phobius"/>
    </source>
</evidence>
<dbReference type="PANTHER" id="PTHR23360">
    <property type="entry name" value="G-PROTEIN COUPLED RECEPTORS FAMILY 1 PROFILE DOMAIN-CONTAINING PROTEIN-RELATED"/>
    <property type="match status" value="1"/>
</dbReference>
<organism evidence="7 8">
    <name type="scientific">Parastrongyloides trichosuri</name>
    <name type="common">Possum-specific nematode worm</name>
    <dbReference type="NCBI Taxonomy" id="131310"/>
    <lineage>
        <taxon>Eukaryota</taxon>
        <taxon>Metazoa</taxon>
        <taxon>Ecdysozoa</taxon>
        <taxon>Nematoda</taxon>
        <taxon>Chromadorea</taxon>
        <taxon>Rhabditida</taxon>
        <taxon>Tylenchina</taxon>
        <taxon>Panagrolaimomorpha</taxon>
        <taxon>Strongyloidoidea</taxon>
        <taxon>Strongyloididae</taxon>
        <taxon>Parastrongyloides</taxon>
    </lineage>
</organism>
<evidence type="ECO:0000256" key="1">
    <source>
        <dbReference type="ARBA" id="ARBA00004370"/>
    </source>
</evidence>
<dbReference type="InterPro" id="IPR019424">
    <property type="entry name" value="7TM_GPCR_Srsx"/>
</dbReference>
<reference evidence="8" key="1">
    <citation type="submission" date="2017-02" db="UniProtKB">
        <authorList>
            <consortium name="WormBaseParasite"/>
        </authorList>
    </citation>
    <scope>IDENTIFICATION</scope>
</reference>
<dbReference type="InterPro" id="IPR047130">
    <property type="entry name" value="7TM_GPCR_Srsx_nematod"/>
</dbReference>
<dbReference type="InterPro" id="IPR000276">
    <property type="entry name" value="GPCR_Rhodpsn"/>
</dbReference>
<evidence type="ECO:0000256" key="2">
    <source>
        <dbReference type="ARBA" id="ARBA00022692"/>
    </source>
</evidence>
<keyword evidence="4 5" id="KW-0472">Membrane</keyword>
<dbReference type="SMART" id="SM01381">
    <property type="entry name" value="7TM_GPCR_Srsx"/>
    <property type="match status" value="1"/>
</dbReference>
<proteinExistence type="predicted"/>
<feature type="transmembrane region" description="Helical" evidence="5">
    <location>
        <begin position="88"/>
        <end position="110"/>
    </location>
</feature>
<dbReference type="Gene3D" id="1.20.1070.10">
    <property type="entry name" value="Rhodopsin 7-helix transmembrane proteins"/>
    <property type="match status" value="1"/>
</dbReference>
<keyword evidence="7" id="KW-1185">Reference proteome</keyword>
<comment type="subcellular location">
    <subcellularLocation>
        <location evidence="1">Membrane</location>
    </subcellularLocation>
</comment>
<dbReference type="PANTHER" id="PTHR23360:SF16">
    <property type="entry name" value="G-PROTEIN COUPLED RECEPTORS FAMILY 1 PROFILE DOMAIN-CONTAINING PROTEIN"/>
    <property type="match status" value="1"/>
</dbReference>
<protein>
    <submittedName>
        <fullName evidence="8">G_PROTEIN_RECEP_F1_2 domain-containing protein</fullName>
    </submittedName>
</protein>
<dbReference type="InterPro" id="IPR017452">
    <property type="entry name" value="GPCR_Rhodpsn_7TM"/>
</dbReference>
<name>A0A0N4ZU78_PARTI</name>
<feature type="transmembrane region" description="Helical" evidence="5">
    <location>
        <begin position="219"/>
        <end position="249"/>
    </location>
</feature>
<evidence type="ECO:0000313" key="8">
    <source>
        <dbReference type="WBParaSite" id="PTRK_0001214300.1"/>
    </source>
</evidence>
<dbReference type="SUPFAM" id="SSF81321">
    <property type="entry name" value="Family A G protein-coupled receptor-like"/>
    <property type="match status" value="1"/>
</dbReference>
<dbReference type="AlphaFoldDB" id="A0A0N4ZU78"/>
<feature type="transmembrane region" description="Helical" evidence="5">
    <location>
        <begin position="20"/>
        <end position="41"/>
    </location>
</feature>
<keyword evidence="3 5" id="KW-1133">Transmembrane helix</keyword>
<evidence type="ECO:0000313" key="7">
    <source>
        <dbReference type="Proteomes" id="UP000038045"/>
    </source>
</evidence>
<feature type="transmembrane region" description="Helical" evidence="5">
    <location>
        <begin position="53"/>
        <end position="76"/>
    </location>
</feature>
<evidence type="ECO:0000259" key="6">
    <source>
        <dbReference type="PROSITE" id="PS50262"/>
    </source>
</evidence>
<feature type="domain" description="G-protein coupled receptors family 1 profile" evidence="6">
    <location>
        <begin position="32"/>
        <end position="277"/>
    </location>
</feature>
<dbReference type="PRINTS" id="PR00237">
    <property type="entry name" value="GPCRRHODOPSN"/>
</dbReference>
<sequence length="316" mass="36103">MSNVTEDTSPLRLVSDSMIYGTLFVSILGFIGNFLILLITVRTKFLRNRCNYLIGFLAFSDLIICLYLIQLRIFMLHGVYMMKNTFCFYTSLYGLIFLNNQAGLGLIVGLDRLIAVKYPFFYNRIEDKTYFVTIFIILISYSIVITGIGYYYSSENVITPVCMPPTAYNGPSRMIWIISNMIIVIIVILIFFITWNALRQSIKGMASNVDKNNLNQIHRVLSSLTIIIAVYSSTWALTVLSLLVTQVFAQGTPLAKSFEQQLAWLVIINASTNFPIYIWRTKDYRVAFIAMICFKKENSISKSIVIGYKNRFTTSS</sequence>
<dbReference type="GO" id="GO:0004930">
    <property type="term" value="F:G protein-coupled receptor activity"/>
    <property type="evidence" value="ECO:0007669"/>
    <property type="project" value="InterPro"/>
</dbReference>
<feature type="transmembrane region" description="Helical" evidence="5">
    <location>
        <begin position="130"/>
        <end position="153"/>
    </location>
</feature>
<keyword evidence="2 5" id="KW-0812">Transmembrane</keyword>
<evidence type="ECO:0000256" key="4">
    <source>
        <dbReference type="ARBA" id="ARBA00023136"/>
    </source>
</evidence>
<dbReference type="CDD" id="cd00637">
    <property type="entry name" value="7tm_classA_rhodopsin-like"/>
    <property type="match status" value="1"/>
</dbReference>
<dbReference type="GO" id="GO:0016020">
    <property type="term" value="C:membrane"/>
    <property type="evidence" value="ECO:0007669"/>
    <property type="project" value="UniProtKB-SubCell"/>
</dbReference>
<accession>A0A0N4ZU78</accession>